<dbReference type="Ensembl" id="ENSCINT00000018386.3">
    <property type="protein sequence ID" value="ENSCINP00000018386.3"/>
    <property type="gene ID" value="ENSCING00000009060.3"/>
</dbReference>
<protein>
    <submittedName>
        <fullName evidence="2">Uncharacterized protein</fullName>
    </submittedName>
</protein>
<reference evidence="2" key="2">
    <citation type="journal article" date="2008" name="Genome Biol.">
        <title>Improved genome assembly and evidence-based global gene model set for the chordate Ciona intestinalis: new insight into intron and operon populations.</title>
        <authorList>
            <person name="Satou Y."/>
            <person name="Mineta K."/>
            <person name="Ogasawara M."/>
            <person name="Sasakura Y."/>
            <person name="Shoguchi E."/>
            <person name="Ueno K."/>
            <person name="Yamada L."/>
            <person name="Matsumoto J."/>
            <person name="Wasserscheid J."/>
            <person name="Dewar K."/>
            <person name="Wiley G.B."/>
            <person name="Macmil S.L."/>
            <person name="Roe B.A."/>
            <person name="Zeller R.W."/>
            <person name="Hastings K.E."/>
            <person name="Lemaire P."/>
            <person name="Lindquist E."/>
            <person name="Endo T."/>
            <person name="Hotta K."/>
            <person name="Inaba K."/>
        </authorList>
    </citation>
    <scope>NUCLEOTIDE SEQUENCE [LARGE SCALE GENOMIC DNA]</scope>
    <source>
        <strain evidence="2">wild type</strain>
    </source>
</reference>
<proteinExistence type="predicted"/>
<keyword evidence="3" id="KW-1185">Reference proteome</keyword>
<evidence type="ECO:0000313" key="3">
    <source>
        <dbReference type="Proteomes" id="UP000008144"/>
    </source>
</evidence>
<name>F6R273_CIOIN</name>
<dbReference type="AlphaFoldDB" id="F6R273"/>
<evidence type="ECO:0000313" key="2">
    <source>
        <dbReference type="Ensembl" id="ENSCINP00000018386.3"/>
    </source>
</evidence>
<dbReference type="InParanoid" id="F6R273"/>
<dbReference type="HOGENOM" id="CLU_2297918_0_0_1"/>
<evidence type="ECO:0000256" key="1">
    <source>
        <dbReference type="SAM" id="Phobius"/>
    </source>
</evidence>
<feature type="transmembrane region" description="Helical" evidence="1">
    <location>
        <begin position="12"/>
        <end position="34"/>
    </location>
</feature>
<dbReference type="EMBL" id="EAAA01000475">
    <property type="status" value="NOT_ANNOTATED_CDS"/>
    <property type="molecule type" value="Genomic_DNA"/>
</dbReference>
<keyword evidence="1" id="KW-1133">Transmembrane helix</keyword>
<keyword evidence="1" id="KW-0812">Transmembrane</keyword>
<organism evidence="2 3">
    <name type="scientific">Ciona intestinalis</name>
    <name type="common">Transparent sea squirt</name>
    <name type="synonym">Ascidia intestinalis</name>
    <dbReference type="NCBI Taxonomy" id="7719"/>
    <lineage>
        <taxon>Eukaryota</taxon>
        <taxon>Metazoa</taxon>
        <taxon>Chordata</taxon>
        <taxon>Tunicata</taxon>
        <taxon>Ascidiacea</taxon>
        <taxon>Phlebobranchia</taxon>
        <taxon>Cionidae</taxon>
        <taxon>Ciona</taxon>
    </lineage>
</organism>
<reference evidence="3" key="1">
    <citation type="journal article" date="2002" name="Science">
        <title>The draft genome of Ciona intestinalis: insights into chordate and vertebrate origins.</title>
        <authorList>
            <person name="Dehal P."/>
            <person name="Satou Y."/>
            <person name="Campbell R.K."/>
            <person name="Chapman J."/>
            <person name="Degnan B."/>
            <person name="De Tomaso A."/>
            <person name="Davidson B."/>
            <person name="Di Gregorio A."/>
            <person name="Gelpke M."/>
            <person name="Goodstein D.M."/>
            <person name="Harafuji N."/>
            <person name="Hastings K.E."/>
            <person name="Ho I."/>
            <person name="Hotta K."/>
            <person name="Huang W."/>
            <person name="Kawashima T."/>
            <person name="Lemaire P."/>
            <person name="Martinez D."/>
            <person name="Meinertzhagen I.A."/>
            <person name="Necula S."/>
            <person name="Nonaka M."/>
            <person name="Putnam N."/>
            <person name="Rash S."/>
            <person name="Saiga H."/>
            <person name="Satake M."/>
            <person name="Terry A."/>
            <person name="Yamada L."/>
            <person name="Wang H.G."/>
            <person name="Awazu S."/>
            <person name="Azumi K."/>
            <person name="Boore J."/>
            <person name="Branno M."/>
            <person name="Chin-Bow S."/>
            <person name="DeSantis R."/>
            <person name="Doyle S."/>
            <person name="Francino P."/>
            <person name="Keys D.N."/>
            <person name="Haga S."/>
            <person name="Hayashi H."/>
            <person name="Hino K."/>
            <person name="Imai K.S."/>
            <person name="Inaba K."/>
            <person name="Kano S."/>
            <person name="Kobayashi K."/>
            <person name="Kobayashi M."/>
            <person name="Lee B.I."/>
            <person name="Makabe K.W."/>
            <person name="Manohar C."/>
            <person name="Matassi G."/>
            <person name="Medina M."/>
            <person name="Mochizuki Y."/>
            <person name="Mount S."/>
            <person name="Morishita T."/>
            <person name="Miura S."/>
            <person name="Nakayama A."/>
            <person name="Nishizaka S."/>
            <person name="Nomoto H."/>
            <person name="Ohta F."/>
            <person name="Oishi K."/>
            <person name="Rigoutsos I."/>
            <person name="Sano M."/>
            <person name="Sasaki A."/>
            <person name="Sasakura Y."/>
            <person name="Shoguchi E."/>
            <person name="Shin-i T."/>
            <person name="Spagnuolo A."/>
            <person name="Stainier D."/>
            <person name="Suzuki M.M."/>
            <person name="Tassy O."/>
            <person name="Takatori N."/>
            <person name="Tokuoka M."/>
            <person name="Yagi K."/>
            <person name="Yoshizaki F."/>
            <person name="Wada S."/>
            <person name="Zhang C."/>
            <person name="Hyatt P.D."/>
            <person name="Larimer F."/>
            <person name="Detter C."/>
            <person name="Doggett N."/>
            <person name="Glavina T."/>
            <person name="Hawkins T."/>
            <person name="Richardson P."/>
            <person name="Lucas S."/>
            <person name="Kohara Y."/>
            <person name="Levine M."/>
            <person name="Satoh N."/>
            <person name="Rokhsar D.S."/>
        </authorList>
    </citation>
    <scope>NUCLEOTIDE SEQUENCE [LARGE SCALE GENOMIC DNA]</scope>
</reference>
<reference evidence="2" key="4">
    <citation type="submission" date="2025-09" db="UniProtKB">
        <authorList>
            <consortium name="Ensembl"/>
        </authorList>
    </citation>
    <scope>IDENTIFICATION</scope>
</reference>
<accession>F6R273</accession>
<keyword evidence="1" id="KW-0472">Membrane</keyword>
<sequence length="101" mass="11466">MFSHQTDPWSVKFALCCIFFTALVDWVASMVVAVKRLGRTRSPKETDSSANLAKYPENGEMNKDVTLLDEEACSAKDRLDRRFRWDILLHALAPFVFILGG</sequence>
<reference evidence="2" key="3">
    <citation type="submission" date="2025-08" db="UniProtKB">
        <authorList>
            <consortium name="Ensembl"/>
        </authorList>
    </citation>
    <scope>IDENTIFICATION</scope>
</reference>
<dbReference type="Proteomes" id="UP000008144">
    <property type="component" value="Chromosome 10"/>
</dbReference>